<name>A0A4Y2NPG3_ARAVE</name>
<gene>
    <name evidence="1" type="ORF">AVEN_156746_1</name>
</gene>
<reference evidence="1 2" key="1">
    <citation type="journal article" date="2019" name="Sci. Rep.">
        <title>Orb-weaving spider Araneus ventricosus genome elucidates the spidroin gene catalogue.</title>
        <authorList>
            <person name="Kono N."/>
            <person name="Nakamura H."/>
            <person name="Ohtoshi R."/>
            <person name="Moran D.A.P."/>
            <person name="Shinohara A."/>
            <person name="Yoshida Y."/>
            <person name="Fujiwara M."/>
            <person name="Mori M."/>
            <person name="Tomita M."/>
            <person name="Arakawa K."/>
        </authorList>
    </citation>
    <scope>NUCLEOTIDE SEQUENCE [LARGE SCALE GENOMIC DNA]</scope>
</reference>
<sequence length="96" mass="10630">MTRTTPGLTSPLKTPAPHQRENVWSLRLIQRAADKIHGGSSVELGFEPAALRTRGQNLTTSPPWPHTTSFLLSGNRQFFQLALLQFLLSPITHPSC</sequence>
<evidence type="ECO:0000313" key="2">
    <source>
        <dbReference type="Proteomes" id="UP000499080"/>
    </source>
</evidence>
<comment type="caution">
    <text evidence="1">The sequence shown here is derived from an EMBL/GenBank/DDBJ whole genome shotgun (WGS) entry which is preliminary data.</text>
</comment>
<evidence type="ECO:0000313" key="1">
    <source>
        <dbReference type="EMBL" id="GBN40814.1"/>
    </source>
</evidence>
<dbReference type="EMBL" id="BGPR01009560">
    <property type="protein sequence ID" value="GBN40814.1"/>
    <property type="molecule type" value="Genomic_DNA"/>
</dbReference>
<dbReference type="AlphaFoldDB" id="A0A4Y2NPG3"/>
<organism evidence="1 2">
    <name type="scientific">Araneus ventricosus</name>
    <name type="common">Orbweaver spider</name>
    <name type="synonym">Epeira ventricosa</name>
    <dbReference type="NCBI Taxonomy" id="182803"/>
    <lineage>
        <taxon>Eukaryota</taxon>
        <taxon>Metazoa</taxon>
        <taxon>Ecdysozoa</taxon>
        <taxon>Arthropoda</taxon>
        <taxon>Chelicerata</taxon>
        <taxon>Arachnida</taxon>
        <taxon>Araneae</taxon>
        <taxon>Araneomorphae</taxon>
        <taxon>Entelegynae</taxon>
        <taxon>Araneoidea</taxon>
        <taxon>Araneidae</taxon>
        <taxon>Araneus</taxon>
    </lineage>
</organism>
<dbReference type="Proteomes" id="UP000499080">
    <property type="component" value="Unassembled WGS sequence"/>
</dbReference>
<proteinExistence type="predicted"/>
<protein>
    <submittedName>
        <fullName evidence="1">Uncharacterized protein</fullName>
    </submittedName>
</protein>
<accession>A0A4Y2NPG3</accession>
<keyword evidence="2" id="KW-1185">Reference proteome</keyword>